<comment type="subcellular location">
    <subcellularLocation>
        <location evidence="1">Cell membrane</location>
        <topology evidence="1">Single-pass type I membrane protein</topology>
    </subcellularLocation>
</comment>
<dbReference type="AlphaFoldDB" id="A0A6A4S666"/>
<evidence type="ECO:0000256" key="1">
    <source>
        <dbReference type="ARBA" id="ARBA00004251"/>
    </source>
</evidence>
<name>A0A6A4S666_SCOMX</name>
<keyword evidence="7" id="KW-1015">Disulfide bond</keyword>
<feature type="domain" description="Ig-like" evidence="13">
    <location>
        <begin position="6"/>
        <end position="125"/>
    </location>
</feature>
<evidence type="ECO:0000313" key="14">
    <source>
        <dbReference type="EMBL" id="KAF0028557.1"/>
    </source>
</evidence>
<dbReference type="Pfam" id="PF08205">
    <property type="entry name" value="C2-set_2"/>
    <property type="match status" value="3"/>
</dbReference>
<keyword evidence="3 11" id="KW-0812">Transmembrane</keyword>
<feature type="domain" description="Ig-like" evidence="13">
    <location>
        <begin position="429"/>
        <end position="548"/>
    </location>
</feature>
<dbReference type="SMART" id="SM00409">
    <property type="entry name" value="IG"/>
    <property type="match status" value="6"/>
</dbReference>
<dbReference type="GO" id="GO:0042102">
    <property type="term" value="P:positive regulation of T cell proliferation"/>
    <property type="evidence" value="ECO:0007669"/>
    <property type="project" value="TreeGrafter"/>
</dbReference>
<feature type="transmembrane region" description="Helical" evidence="11">
    <location>
        <begin position="1159"/>
        <end position="1184"/>
    </location>
</feature>
<feature type="domain" description="Ig-like" evidence="13">
    <location>
        <begin position="226"/>
        <end position="305"/>
    </location>
</feature>
<feature type="domain" description="Ig-like" evidence="13">
    <location>
        <begin position="649"/>
        <end position="728"/>
    </location>
</feature>
<dbReference type="InterPro" id="IPR013106">
    <property type="entry name" value="Ig_V-set"/>
</dbReference>
<dbReference type="GO" id="GO:0009897">
    <property type="term" value="C:external side of plasma membrane"/>
    <property type="evidence" value="ECO:0007669"/>
    <property type="project" value="TreeGrafter"/>
</dbReference>
<dbReference type="InterPro" id="IPR013783">
    <property type="entry name" value="Ig-like_fold"/>
</dbReference>
<reference evidence="14 15" key="1">
    <citation type="submission" date="2019-06" db="EMBL/GenBank/DDBJ databases">
        <title>Draft genomes of female and male turbot (Scophthalmus maximus).</title>
        <authorList>
            <person name="Xu H."/>
            <person name="Xu X.-W."/>
            <person name="Shao C."/>
            <person name="Chen S."/>
        </authorList>
    </citation>
    <scope>NUCLEOTIDE SEQUENCE [LARGE SCALE GENOMIC DNA]</scope>
    <source>
        <strain evidence="14">Ysfricsl-2016a</strain>
        <tissue evidence="14">Blood</tissue>
    </source>
</reference>
<evidence type="ECO:0000256" key="10">
    <source>
        <dbReference type="ARBA" id="ARBA00023319"/>
    </source>
</evidence>
<dbReference type="GO" id="GO:0071222">
    <property type="term" value="P:cellular response to lipopolysaccharide"/>
    <property type="evidence" value="ECO:0007669"/>
    <property type="project" value="TreeGrafter"/>
</dbReference>
<dbReference type="GO" id="GO:0042130">
    <property type="term" value="P:negative regulation of T cell proliferation"/>
    <property type="evidence" value="ECO:0007669"/>
    <property type="project" value="TreeGrafter"/>
</dbReference>
<feature type="transmembrane region" description="Helical" evidence="11">
    <location>
        <begin position="321"/>
        <end position="342"/>
    </location>
</feature>
<evidence type="ECO:0000256" key="7">
    <source>
        <dbReference type="ARBA" id="ARBA00023157"/>
    </source>
</evidence>
<dbReference type="SMART" id="SM00408">
    <property type="entry name" value="IGc2"/>
    <property type="match status" value="6"/>
</dbReference>
<feature type="signal peptide" evidence="12">
    <location>
        <begin position="1"/>
        <end position="20"/>
    </location>
</feature>
<feature type="domain" description="Ig-like" evidence="13">
    <location>
        <begin position="826"/>
        <end position="954"/>
    </location>
</feature>
<keyword evidence="9" id="KW-0325">Glycoprotein</keyword>
<dbReference type="CDD" id="cd16091">
    <property type="entry name" value="IgV_HHLA2"/>
    <property type="match status" value="2"/>
</dbReference>
<feature type="domain" description="Ig-like" evidence="13">
    <location>
        <begin position="142"/>
        <end position="211"/>
    </location>
</feature>
<accession>A0A6A4S666</accession>
<dbReference type="InterPro" id="IPR036179">
    <property type="entry name" value="Ig-like_dom_sf"/>
</dbReference>
<feature type="domain" description="Ig-like" evidence="13">
    <location>
        <begin position="1057"/>
        <end position="1144"/>
    </location>
</feature>
<keyword evidence="8" id="KW-0675">Receptor</keyword>
<proteinExistence type="predicted"/>
<comment type="caution">
    <text evidence="14">The sequence shown here is derived from an EMBL/GenBank/DDBJ whole genome shotgun (WGS) entry which is preliminary data.</text>
</comment>
<dbReference type="InterPro" id="IPR013151">
    <property type="entry name" value="Immunoglobulin_dom"/>
</dbReference>
<evidence type="ECO:0000313" key="15">
    <source>
        <dbReference type="Proteomes" id="UP000438429"/>
    </source>
</evidence>
<evidence type="ECO:0000256" key="6">
    <source>
        <dbReference type="ARBA" id="ARBA00023136"/>
    </source>
</evidence>
<dbReference type="EMBL" id="VEVO01000017">
    <property type="protein sequence ID" value="KAF0028557.1"/>
    <property type="molecule type" value="Genomic_DNA"/>
</dbReference>
<dbReference type="Proteomes" id="UP000438429">
    <property type="component" value="Unassembled WGS sequence"/>
</dbReference>
<sequence length="1210" mass="135599">MEVKAPLVLLILILWTFTSADVELVCVLSQRCVLPCTFTPGGEEVVHWVQLKEGIIQVHSYYRDQDQLSGQNQRFRNRTSLFRDKISGGNASLQLTGLQLQDQGRYKCFTSTISGGNEESFINLNAEAPVREVDIKQQENRITCSSEEIFPEPELTWSTRPPSNVTFQNITEVQRTEQQLFTISSSLTLSDSDTDLVYSCSVSSRSSSRTTLWSEPTSVQVSLTEATITCAASNTKPPTGLVWRFNHSQIILTRTGADVNHAVSDEWRQRVKASESGSLTLQELSSHQTGIYTCELSDAEETFITNIFLKMEIHQDTSGNVALIVGLVLIIAALVVIAAIVYKRREKRCVLPCTFTPGGEEVVHWVQLKEGIIPVHSYYRDQDQLSGQNQRFRNRTSLFRDKISGGNASLQLTGLQLQDQGRMTEVKAPLVLLILILWTFTSADVELVCVLSQRCVLPCTFTPGGEEVVHWVQLKEGIIQVHSYYRDQDQLSGQNQRFRNRTSLFRDKISGGNASLQLTGLQLQDQGRYKCYTSTISGGNEESFINLNAEAPVREVDIKQQENRITCSSEEIFPEPELTWSTRPPSNVTFQNITEVQRTEQQLFTISSSLTLSDSDTDLVYSCSVSSRSSSRTTLWSEPTSVQVSLTEATITCAASNTKPPTGLVWRFNHSQIILTRTGADVNHAVSDEWRQRVKASESGSLTLQELSSHQTGIYTCELSDAEETFITNIFLKIEKSSVQVSGNPLLVQIVVPIVVVVAIAAAVVAVILYRQRGNRGRDMNAVPHLPHTILQSFNLTWRFRRSGPIASINVVDQKSWAEIWDKWKPLVFSNFSFWFVHLGQNLMARNPKEFKVTCLASEDCVLPCQFRSDGQGARVMWYKKKAVVSCTRYGNTSFVVGHNSPADKYKGRTGLFADQVLEGNATLMLRNATPNDEGKYYCITMTAPSTDESGIISLVIEAPIREVDIEFSSDTITCSAEGIYPAPSLTWSTDPPTDARLLQNKTKTQKNKLGFYDIRSYLRLTGNVATDHTYVCCVSSDTNKKTAFLRHEASIVTPAGGGVMISCSLPHTILQSFNLTWRFRRSGPIASINVVDQKSWAEIWDKWKPHVFSNFSISSGLKLHSLKSEHQGNYTCEVRTPEEIYVTWTDVAVTEDSQQYTYIYIFIILGLIYFLILSYGTLVILGYKIVGLERRARRQAENTDEATESLNTE</sequence>
<dbReference type="PANTHER" id="PTHR25466:SF14">
    <property type="entry name" value="BUTYROPHILIN SUBFAMILY 2 MEMBER A2-LIKE-RELATED"/>
    <property type="match status" value="1"/>
</dbReference>
<evidence type="ECO:0000256" key="8">
    <source>
        <dbReference type="ARBA" id="ARBA00023170"/>
    </source>
</evidence>
<dbReference type="InterPro" id="IPR003599">
    <property type="entry name" value="Ig_sub"/>
</dbReference>
<keyword evidence="6 11" id="KW-0472">Membrane</keyword>
<dbReference type="Gene3D" id="2.60.40.10">
    <property type="entry name" value="Immunoglobulins"/>
    <property type="match status" value="10"/>
</dbReference>
<feature type="transmembrane region" description="Helical" evidence="11">
    <location>
        <begin position="746"/>
        <end position="770"/>
    </location>
</feature>
<dbReference type="PROSITE" id="PS50835">
    <property type="entry name" value="IG_LIKE"/>
    <property type="match status" value="9"/>
</dbReference>
<dbReference type="GO" id="GO:0007166">
    <property type="term" value="P:cell surface receptor signaling pathway"/>
    <property type="evidence" value="ECO:0007669"/>
    <property type="project" value="TreeGrafter"/>
</dbReference>
<dbReference type="GO" id="GO:0006955">
    <property type="term" value="P:immune response"/>
    <property type="evidence" value="ECO:0007669"/>
    <property type="project" value="TreeGrafter"/>
</dbReference>
<evidence type="ECO:0000256" key="9">
    <source>
        <dbReference type="ARBA" id="ARBA00023180"/>
    </source>
</evidence>
<dbReference type="Pfam" id="PF07686">
    <property type="entry name" value="V-set"/>
    <property type="match status" value="3"/>
</dbReference>
<dbReference type="FunFam" id="2.60.40.10:FF:000142">
    <property type="entry name" value="V-set domain-containing T-cell activation inhibitor 1"/>
    <property type="match status" value="2"/>
</dbReference>
<keyword evidence="5 11" id="KW-1133">Transmembrane helix</keyword>
<gene>
    <name evidence="14" type="ORF">F2P81_019644</name>
</gene>
<evidence type="ECO:0000256" key="5">
    <source>
        <dbReference type="ARBA" id="ARBA00022989"/>
    </source>
</evidence>
<evidence type="ECO:0000259" key="13">
    <source>
        <dbReference type="PROSITE" id="PS50835"/>
    </source>
</evidence>
<feature type="chain" id="PRO_5025416095" description="Ig-like domain-containing protein" evidence="12">
    <location>
        <begin position="21"/>
        <end position="1210"/>
    </location>
</feature>
<dbReference type="InterPro" id="IPR013162">
    <property type="entry name" value="CD80_C2-set"/>
</dbReference>
<protein>
    <recommendedName>
        <fullName evidence="13">Ig-like domain-containing protein</fullName>
    </recommendedName>
</protein>
<feature type="domain" description="Ig-like" evidence="13">
    <location>
        <begin position="972"/>
        <end position="1053"/>
    </location>
</feature>
<organism evidence="14 15">
    <name type="scientific">Scophthalmus maximus</name>
    <name type="common">Turbot</name>
    <name type="synonym">Psetta maxima</name>
    <dbReference type="NCBI Taxonomy" id="52904"/>
    <lineage>
        <taxon>Eukaryota</taxon>
        <taxon>Metazoa</taxon>
        <taxon>Chordata</taxon>
        <taxon>Craniata</taxon>
        <taxon>Vertebrata</taxon>
        <taxon>Euteleostomi</taxon>
        <taxon>Actinopterygii</taxon>
        <taxon>Neopterygii</taxon>
        <taxon>Teleostei</taxon>
        <taxon>Neoteleostei</taxon>
        <taxon>Acanthomorphata</taxon>
        <taxon>Carangaria</taxon>
        <taxon>Pleuronectiformes</taxon>
        <taxon>Pleuronectoidei</taxon>
        <taxon>Scophthalmidae</taxon>
        <taxon>Scophthalmus</taxon>
    </lineage>
</organism>
<dbReference type="InterPro" id="IPR003598">
    <property type="entry name" value="Ig_sub2"/>
</dbReference>
<dbReference type="GO" id="GO:0031295">
    <property type="term" value="P:T cell costimulation"/>
    <property type="evidence" value="ECO:0007669"/>
    <property type="project" value="TreeGrafter"/>
</dbReference>
<dbReference type="InterPro" id="IPR051713">
    <property type="entry name" value="T-cell_Activation_Regulation"/>
</dbReference>
<dbReference type="Pfam" id="PF00047">
    <property type="entry name" value="ig"/>
    <property type="match status" value="2"/>
</dbReference>
<evidence type="ECO:0000256" key="3">
    <source>
        <dbReference type="ARBA" id="ARBA00022692"/>
    </source>
</evidence>
<feature type="domain" description="Ig-like" evidence="13">
    <location>
        <begin position="565"/>
        <end position="634"/>
    </location>
</feature>
<evidence type="ECO:0000256" key="4">
    <source>
        <dbReference type="ARBA" id="ARBA00022729"/>
    </source>
</evidence>
<evidence type="ECO:0000256" key="2">
    <source>
        <dbReference type="ARBA" id="ARBA00022475"/>
    </source>
</evidence>
<dbReference type="SMART" id="SM00406">
    <property type="entry name" value="IGv"/>
    <property type="match status" value="6"/>
</dbReference>
<dbReference type="PANTHER" id="PTHR25466">
    <property type="entry name" value="T-LYMPHOCYTE ACTIVATION ANTIGEN"/>
    <property type="match status" value="1"/>
</dbReference>
<keyword evidence="2" id="KW-1003">Cell membrane</keyword>
<keyword evidence="4 12" id="KW-0732">Signal</keyword>
<keyword evidence="10" id="KW-0393">Immunoglobulin domain</keyword>
<dbReference type="SUPFAM" id="SSF48726">
    <property type="entry name" value="Immunoglobulin"/>
    <property type="match status" value="10"/>
</dbReference>
<evidence type="ECO:0000256" key="12">
    <source>
        <dbReference type="SAM" id="SignalP"/>
    </source>
</evidence>
<dbReference type="InterPro" id="IPR007110">
    <property type="entry name" value="Ig-like_dom"/>
</dbReference>
<dbReference type="CDD" id="cd00096">
    <property type="entry name" value="Ig"/>
    <property type="match status" value="2"/>
</dbReference>
<evidence type="ECO:0000256" key="11">
    <source>
        <dbReference type="SAM" id="Phobius"/>
    </source>
</evidence>